<comment type="caution">
    <text evidence="1">The sequence shown here is derived from an EMBL/GenBank/DDBJ whole genome shotgun (WGS) entry which is preliminary data.</text>
</comment>
<organism evidence="1 2">
    <name type="scientific">Flavobacterium circumlabens</name>
    <dbReference type="NCBI Taxonomy" id="2133765"/>
    <lineage>
        <taxon>Bacteria</taxon>
        <taxon>Pseudomonadati</taxon>
        <taxon>Bacteroidota</taxon>
        <taxon>Flavobacteriia</taxon>
        <taxon>Flavobacteriales</taxon>
        <taxon>Flavobacteriaceae</taxon>
        <taxon>Flavobacterium</taxon>
    </lineage>
</organism>
<name>A0A4Y7UK36_9FLAO</name>
<reference evidence="1 2" key="1">
    <citation type="journal article" date="2018" name="Syst. Appl. Microbiol.">
        <title>Flavobacterium circumlabens sp. nov. and Flavobacterium cupreum sp. nov., two psychrotrophic species isolated from Antarctic environmental samples.</title>
        <authorList>
            <person name="Kralova S."/>
            <person name="Busse H.J."/>
            <person name="Svec P."/>
            <person name="Maslanova I."/>
            <person name="Stankova E."/>
            <person name="Bartak M."/>
            <person name="Sedlacek I."/>
        </authorList>
    </citation>
    <scope>NUCLEOTIDE SEQUENCE [LARGE SCALE GENOMIC DNA]</scope>
    <source>
        <strain evidence="1 2">CCM 8828</strain>
    </source>
</reference>
<sequence>MLIRGPSDSEQAKQIRSKENAVTVSGKFNRKARKAFYLAVSLENTKFAKLGVELALRTLRFYKTA</sequence>
<dbReference type="AlphaFoldDB" id="A0A4Y7UK36"/>
<dbReference type="Proteomes" id="UP000298340">
    <property type="component" value="Unassembled WGS sequence"/>
</dbReference>
<accession>A0A4Y7UK36</accession>
<evidence type="ECO:0000313" key="1">
    <source>
        <dbReference type="EMBL" id="TEB46119.1"/>
    </source>
</evidence>
<gene>
    <name evidence="1" type="ORF">D0809_03750</name>
</gene>
<dbReference type="EMBL" id="QWDN01000001">
    <property type="protein sequence ID" value="TEB46119.1"/>
    <property type="molecule type" value="Genomic_DNA"/>
</dbReference>
<protein>
    <submittedName>
        <fullName evidence="1">Uncharacterized protein</fullName>
    </submittedName>
</protein>
<evidence type="ECO:0000313" key="2">
    <source>
        <dbReference type="Proteomes" id="UP000298340"/>
    </source>
</evidence>
<proteinExistence type="predicted"/>